<gene>
    <name evidence="2" type="ORF">BC781_106279</name>
</gene>
<feature type="chain" id="PRO_5016256305" evidence="1">
    <location>
        <begin position="20"/>
        <end position="346"/>
    </location>
</feature>
<feature type="signal peptide" evidence="1">
    <location>
        <begin position="1"/>
        <end position="19"/>
    </location>
</feature>
<sequence>MKLKYSLLATAFLSMSLFSCEESSNDDPTMELPTSYNFENVSYSGQTNRIMLLSDLEAKMKSANDGETVVTADELTAIYENTAGNYDETKQLANKTYSGEDRNAQAEMYEYFASLEAISGNSENLIGGRLFDENGVEPTQMVAKGLMGAVLYWQATSVYFGEDKMNVDNEEVTEGKGTAMQHHWDEAFGYFGATTDYLTSGETQYYWASYAAKRAEVLDLRETIFNAFIKGRDAIDRKDYDARDEAIVEVQNAWEKLVAANVVHYINSSLANMADAGEYYHAWSEAKAFAGCLYFNANKTISNEEFAQLETLLGENPMVATKSDLEAASLLLQEVFGFTNDELLNL</sequence>
<dbReference type="RefSeq" id="WP_109621363.1">
    <property type="nucleotide sequence ID" value="NZ_QGDO01000006.1"/>
</dbReference>
<evidence type="ECO:0000313" key="3">
    <source>
        <dbReference type="Proteomes" id="UP000245535"/>
    </source>
</evidence>
<proteinExistence type="predicted"/>
<keyword evidence="3" id="KW-1185">Reference proteome</keyword>
<dbReference type="PROSITE" id="PS51257">
    <property type="entry name" value="PROKAR_LIPOPROTEIN"/>
    <property type="match status" value="1"/>
</dbReference>
<dbReference type="AlphaFoldDB" id="A0A315Z643"/>
<dbReference type="EMBL" id="QGDO01000006">
    <property type="protein sequence ID" value="PWJ39378.1"/>
    <property type="molecule type" value="Genomic_DNA"/>
</dbReference>
<name>A0A315Z643_SEDFL</name>
<dbReference type="Proteomes" id="UP000245535">
    <property type="component" value="Unassembled WGS sequence"/>
</dbReference>
<evidence type="ECO:0000256" key="1">
    <source>
        <dbReference type="SAM" id="SignalP"/>
    </source>
</evidence>
<dbReference type="Pfam" id="PF16148">
    <property type="entry name" value="DUF4856"/>
    <property type="match status" value="1"/>
</dbReference>
<reference evidence="2 3" key="1">
    <citation type="submission" date="2018-03" db="EMBL/GenBank/DDBJ databases">
        <title>Genomic Encyclopedia of Archaeal and Bacterial Type Strains, Phase II (KMG-II): from individual species to whole genera.</title>
        <authorList>
            <person name="Goeker M."/>
        </authorList>
    </citation>
    <scope>NUCLEOTIDE SEQUENCE [LARGE SCALE GENOMIC DNA]</scope>
    <source>
        <strain evidence="2 3">DSM 28229</strain>
    </source>
</reference>
<accession>A0A315Z643</accession>
<dbReference type="OrthoDB" id="5498726at2"/>
<dbReference type="InterPro" id="IPR032331">
    <property type="entry name" value="DUF4856"/>
</dbReference>
<protein>
    <submittedName>
        <fullName evidence="2">Uncharacterized protein DUF4856</fullName>
    </submittedName>
</protein>
<keyword evidence="1" id="KW-0732">Signal</keyword>
<organism evidence="2 3">
    <name type="scientific">Sediminitomix flava</name>
    <dbReference type="NCBI Taxonomy" id="379075"/>
    <lineage>
        <taxon>Bacteria</taxon>
        <taxon>Pseudomonadati</taxon>
        <taxon>Bacteroidota</taxon>
        <taxon>Cytophagia</taxon>
        <taxon>Cytophagales</taxon>
        <taxon>Flammeovirgaceae</taxon>
        <taxon>Sediminitomix</taxon>
    </lineage>
</organism>
<evidence type="ECO:0000313" key="2">
    <source>
        <dbReference type="EMBL" id="PWJ39378.1"/>
    </source>
</evidence>
<comment type="caution">
    <text evidence="2">The sequence shown here is derived from an EMBL/GenBank/DDBJ whole genome shotgun (WGS) entry which is preliminary data.</text>
</comment>